<evidence type="ECO:0000313" key="2">
    <source>
        <dbReference type="EMBL" id="MBB5139997.1"/>
    </source>
</evidence>
<dbReference type="EMBL" id="JACHGN010000035">
    <property type="protein sequence ID" value="MBB5139997.1"/>
    <property type="molecule type" value="Genomic_DNA"/>
</dbReference>
<sequence>MTEVAEGNVILTAAGVIVLLAAAASALYVLVVQPGRKLSQIAEKFGQFWDDWNGVEERPGVPGRAGVMVRLQRMEEQLYENHGTSLRDAVNRTESAVRRVEDALAAHLTEHRLAAAQQVVINTTAVHADVPREVEGSYDNSEGES</sequence>
<gene>
    <name evidence="2" type="ORF">HNP84_009762</name>
</gene>
<evidence type="ECO:0000313" key="3">
    <source>
        <dbReference type="Proteomes" id="UP000578449"/>
    </source>
</evidence>
<dbReference type="Proteomes" id="UP000578449">
    <property type="component" value="Unassembled WGS sequence"/>
</dbReference>
<protein>
    <submittedName>
        <fullName evidence="2">Uncharacterized protein</fullName>
    </submittedName>
</protein>
<keyword evidence="1" id="KW-0812">Transmembrane</keyword>
<reference evidence="2 3" key="1">
    <citation type="submission" date="2020-08" db="EMBL/GenBank/DDBJ databases">
        <title>Genomic Encyclopedia of Type Strains, Phase IV (KMG-IV): sequencing the most valuable type-strain genomes for metagenomic binning, comparative biology and taxonomic classification.</title>
        <authorList>
            <person name="Goeker M."/>
        </authorList>
    </citation>
    <scope>NUCLEOTIDE SEQUENCE [LARGE SCALE GENOMIC DNA]</scope>
    <source>
        <strain evidence="2 3">DSM 45615</strain>
    </source>
</reference>
<feature type="transmembrane region" description="Helical" evidence="1">
    <location>
        <begin position="12"/>
        <end position="31"/>
    </location>
</feature>
<name>A0A840PS95_9ACTN</name>
<dbReference type="AlphaFoldDB" id="A0A840PS95"/>
<dbReference type="RefSeq" id="WP_185056805.1">
    <property type="nucleotide sequence ID" value="NZ_BAABIX010000005.1"/>
</dbReference>
<keyword evidence="3" id="KW-1185">Reference proteome</keyword>
<keyword evidence="1" id="KW-1133">Transmembrane helix</keyword>
<proteinExistence type="predicted"/>
<keyword evidence="1" id="KW-0472">Membrane</keyword>
<accession>A0A840PS95</accession>
<evidence type="ECO:0000256" key="1">
    <source>
        <dbReference type="SAM" id="Phobius"/>
    </source>
</evidence>
<organism evidence="2 3">
    <name type="scientific">Thermocatellispora tengchongensis</name>
    <dbReference type="NCBI Taxonomy" id="1073253"/>
    <lineage>
        <taxon>Bacteria</taxon>
        <taxon>Bacillati</taxon>
        <taxon>Actinomycetota</taxon>
        <taxon>Actinomycetes</taxon>
        <taxon>Streptosporangiales</taxon>
        <taxon>Streptosporangiaceae</taxon>
        <taxon>Thermocatellispora</taxon>
    </lineage>
</organism>
<comment type="caution">
    <text evidence="2">The sequence shown here is derived from an EMBL/GenBank/DDBJ whole genome shotgun (WGS) entry which is preliminary data.</text>
</comment>